<dbReference type="SUPFAM" id="SSF51735">
    <property type="entry name" value="NAD(P)-binding Rossmann-fold domains"/>
    <property type="match status" value="1"/>
</dbReference>
<dbReference type="Gene3D" id="3.90.180.10">
    <property type="entry name" value="Medium-chain alcohol dehydrogenases, catalytic domain"/>
    <property type="match status" value="1"/>
</dbReference>
<dbReference type="PANTHER" id="PTHR48106:SF18">
    <property type="entry name" value="QUINONE OXIDOREDUCTASE PIG3"/>
    <property type="match status" value="1"/>
</dbReference>
<gene>
    <name evidence="5" type="primary">ppsC</name>
    <name evidence="4" type="ORF">AL536_00220</name>
    <name evidence="5" type="ORF">NCTC11327_03610</name>
</gene>
<dbReference type="KEGG" id="vfl:AL536_00220"/>
<keyword evidence="1" id="KW-0521">NADP</keyword>
<dbReference type="Pfam" id="PF13602">
    <property type="entry name" value="ADH_zinc_N_2"/>
    <property type="match status" value="1"/>
</dbReference>
<sequence length="329" mass="36955">MSNITTNTRIRQLCFGQPQDSLTIEQVPLNSLEEDKIRVKIEATNINPSDLLSIHGVGQYRHSHQPPRVPGFEAVGQIIVSNHAEFTVGQRVVVATSGTWQKYIDVSPDNLFIIPPHLDNGYACQLYINALTAWVLTTEIAQLKQEDVLIINAGSSAIGKIFAQLSSSLGFTLIVVTSKPENYPYDSNHVIDAKVDLLTQLQQLDLPSPNIAFDAIGGKKGTELIHTIGENGRYINYGTLSLEFYQPHFFEYAKNLNIEFSTFFLRYWENAVGKDIRREKFSMMLDHFITNGIQLDVDRCIPLEQIQNAIKLIESNSTNLHGKIILLPM</sequence>
<dbReference type="SMART" id="SM00829">
    <property type="entry name" value="PKS_ER"/>
    <property type="match status" value="1"/>
</dbReference>
<organism evidence="5 7">
    <name type="scientific">Vibrio fluvialis</name>
    <dbReference type="NCBI Taxonomy" id="676"/>
    <lineage>
        <taxon>Bacteria</taxon>
        <taxon>Pseudomonadati</taxon>
        <taxon>Pseudomonadota</taxon>
        <taxon>Gammaproteobacteria</taxon>
        <taxon>Vibrionales</taxon>
        <taxon>Vibrionaceae</taxon>
        <taxon>Vibrio</taxon>
    </lineage>
</organism>
<dbReference type="EC" id="2.3.1.41" evidence="5"/>
<dbReference type="GO" id="GO:0004315">
    <property type="term" value="F:3-oxoacyl-[acyl-carrier-protein] synthase activity"/>
    <property type="evidence" value="ECO:0007669"/>
    <property type="project" value="UniProtKB-EC"/>
</dbReference>
<dbReference type="Proteomes" id="UP000057088">
    <property type="component" value="Chromosome 1"/>
</dbReference>
<name>A0AAX2LUE2_VIBFL</name>
<keyword evidence="6" id="KW-1185">Reference proteome</keyword>
<proteinExistence type="predicted"/>
<dbReference type="GO" id="GO:0070402">
    <property type="term" value="F:NADPH binding"/>
    <property type="evidence" value="ECO:0007669"/>
    <property type="project" value="TreeGrafter"/>
</dbReference>
<dbReference type="EMBL" id="UHIP01000002">
    <property type="protein sequence ID" value="SUQ26747.1"/>
    <property type="molecule type" value="Genomic_DNA"/>
</dbReference>
<keyword evidence="2" id="KW-0560">Oxidoreductase</keyword>
<dbReference type="InterPro" id="IPR036291">
    <property type="entry name" value="NAD(P)-bd_dom_sf"/>
</dbReference>
<evidence type="ECO:0000256" key="1">
    <source>
        <dbReference type="ARBA" id="ARBA00022857"/>
    </source>
</evidence>
<keyword evidence="5" id="KW-0808">Transferase</keyword>
<dbReference type="InterPro" id="IPR013154">
    <property type="entry name" value="ADH-like_N"/>
</dbReference>
<dbReference type="CDD" id="cd05282">
    <property type="entry name" value="ETR_like"/>
    <property type="match status" value="1"/>
</dbReference>
<evidence type="ECO:0000313" key="5">
    <source>
        <dbReference type="EMBL" id="SUQ26747.1"/>
    </source>
</evidence>
<reference evidence="6" key="1">
    <citation type="submission" date="2015-12" db="EMBL/GenBank/DDBJ databases">
        <title>FDA dAtabase for Regulatory Grade micrObial Sequences (FDA-ARGOS): Supporting development and validation of Infectious Disease Dx tests.</title>
        <authorList>
            <person name="Hoffmann M."/>
            <person name="Allard M."/>
            <person name="Evans P."/>
            <person name="Brown E."/>
            <person name="Tallon L.J."/>
            <person name="Sadzewicz L."/>
            <person name="Sengamalay N."/>
            <person name="Ott S."/>
            <person name="Godinez A."/>
            <person name="Nagaraj S."/>
            <person name="Vyas G."/>
            <person name="Aluvathingal J."/>
            <person name="Nadendla S."/>
            <person name="Geyer C."/>
            <person name="Sichtig H."/>
        </authorList>
    </citation>
    <scope>NUCLEOTIDE SEQUENCE [LARGE SCALE GENOMIC DNA]</scope>
    <source>
        <strain evidence="6">ATCC 33809</strain>
    </source>
</reference>
<dbReference type="RefSeq" id="WP_061055304.1">
    <property type="nucleotide sequence ID" value="NZ_CABLBX010000013.1"/>
</dbReference>
<feature type="domain" description="Enoyl reductase (ER)" evidence="3">
    <location>
        <begin position="17"/>
        <end position="326"/>
    </location>
</feature>
<accession>A0AAX2LUE2</accession>
<dbReference type="Gene3D" id="3.40.50.720">
    <property type="entry name" value="NAD(P)-binding Rossmann-like Domain"/>
    <property type="match status" value="1"/>
</dbReference>
<dbReference type="Proteomes" id="UP000254626">
    <property type="component" value="Unassembled WGS sequence"/>
</dbReference>
<dbReference type="GO" id="GO:0016651">
    <property type="term" value="F:oxidoreductase activity, acting on NAD(P)H"/>
    <property type="evidence" value="ECO:0007669"/>
    <property type="project" value="TreeGrafter"/>
</dbReference>
<evidence type="ECO:0000313" key="6">
    <source>
        <dbReference type="Proteomes" id="UP000057088"/>
    </source>
</evidence>
<dbReference type="InterPro" id="IPR020843">
    <property type="entry name" value="ER"/>
</dbReference>
<reference evidence="5 7" key="3">
    <citation type="submission" date="2018-06" db="EMBL/GenBank/DDBJ databases">
        <authorList>
            <consortium name="Pathogen Informatics"/>
            <person name="Doyle S."/>
        </authorList>
    </citation>
    <scope>NUCLEOTIDE SEQUENCE [LARGE SCALE GENOMIC DNA]</scope>
    <source>
        <strain evidence="5 7">NCTC11327</strain>
    </source>
</reference>
<dbReference type="InterPro" id="IPR011032">
    <property type="entry name" value="GroES-like_sf"/>
</dbReference>
<dbReference type="PANTHER" id="PTHR48106">
    <property type="entry name" value="QUINONE OXIDOREDUCTASE PIG3-RELATED"/>
    <property type="match status" value="1"/>
</dbReference>
<dbReference type="EMBL" id="CP014034">
    <property type="protein sequence ID" value="AMF91953.1"/>
    <property type="molecule type" value="Genomic_DNA"/>
</dbReference>
<evidence type="ECO:0000313" key="7">
    <source>
        <dbReference type="Proteomes" id="UP000254626"/>
    </source>
</evidence>
<evidence type="ECO:0000256" key="2">
    <source>
        <dbReference type="ARBA" id="ARBA00023002"/>
    </source>
</evidence>
<dbReference type="GeneID" id="29383784"/>
<dbReference type="AlphaFoldDB" id="A0AAX2LUE2"/>
<reference evidence="4" key="2">
    <citation type="submission" date="2018-01" db="EMBL/GenBank/DDBJ databases">
        <title>FDA dAtabase for Regulatory Grade micrObial Sequences (FDA-ARGOS): Supporting development and validation of Infectious Disease Dx tests.</title>
        <authorList>
            <person name="Hoffmann M."/>
            <person name="Allard M."/>
            <person name="Evans P."/>
            <person name="Brown E."/>
            <person name="Tallon L."/>
            <person name="Sadzewicz L."/>
            <person name="Sengamalay N."/>
            <person name="Ott S."/>
            <person name="Godinez A."/>
            <person name="Nagaraj S."/>
            <person name="Vyas G."/>
            <person name="Aluvathingal J."/>
            <person name="Nadendla S."/>
            <person name="Geyer C."/>
            <person name="Sichtig H."/>
        </authorList>
    </citation>
    <scope>NUCLEOTIDE SEQUENCE</scope>
    <source>
        <strain evidence="4">ATCC 33809</strain>
    </source>
</reference>
<evidence type="ECO:0000259" key="3">
    <source>
        <dbReference type="SMART" id="SM00829"/>
    </source>
</evidence>
<dbReference type="Pfam" id="PF08240">
    <property type="entry name" value="ADH_N"/>
    <property type="match status" value="1"/>
</dbReference>
<dbReference type="SUPFAM" id="SSF50129">
    <property type="entry name" value="GroES-like"/>
    <property type="match status" value="1"/>
</dbReference>
<protein>
    <submittedName>
        <fullName evidence="4">Alcohol dehydrogenase</fullName>
    </submittedName>
    <submittedName>
        <fullName evidence="5">Oxidoreductase</fullName>
        <ecNumber evidence="5">2.3.1.41</ecNumber>
    </submittedName>
</protein>
<keyword evidence="5" id="KW-0012">Acyltransferase</keyword>
<evidence type="ECO:0000313" key="4">
    <source>
        <dbReference type="EMBL" id="AMF91953.1"/>
    </source>
</evidence>